<dbReference type="AlphaFoldDB" id="A0A452I2S8"/>
<keyword evidence="4" id="KW-1185">Reference proteome</keyword>
<reference evidence="4" key="1">
    <citation type="journal article" date="2017" name="PLoS ONE">
        <title>The Agassiz's desert tortoise genome provides a resource for the conservation of a threatened species.</title>
        <authorList>
            <person name="Tollis M."/>
            <person name="DeNardo D.F."/>
            <person name="Cornelius J.A."/>
            <person name="Dolby G.A."/>
            <person name="Edwards T."/>
            <person name="Henen B.T."/>
            <person name="Karl A.E."/>
            <person name="Murphy R.W."/>
            <person name="Kusumi K."/>
        </authorList>
    </citation>
    <scope>NUCLEOTIDE SEQUENCE [LARGE SCALE GENOMIC DNA]</scope>
</reference>
<feature type="compositionally biased region" description="Low complexity" evidence="2">
    <location>
        <begin position="86"/>
        <end position="95"/>
    </location>
</feature>
<feature type="region of interest" description="Disordered" evidence="2">
    <location>
        <begin position="237"/>
        <end position="284"/>
    </location>
</feature>
<sequence>MHRYRVALGCRGNGGDTGMGRRVNGLCSRGVQVPAPGRGRPWGDAGGWSRGGRLRTGGLEADPGLEGLTPGTRGPDQVRGSRGLSPSLAGPRARPGGAGGGSQGPGTAALRRWARRGPMDAGPEAERDPAWGGCRPGGRLDMSHGFVRHIRRNQIARDDYDREMKQAKEKVKKRHTPTPPRPRKPDQQVYHPCRRSRADPACSLEYEGSSESSSSTEPDPRGTELFCLEYEADSGEVTSVIVHQDDSPEEVTEKVCARSPLEPPLREALRQRVQEELRKRRAKR</sequence>
<name>A0A452I2S8_9SAUR</name>
<proteinExistence type="inferred from homology"/>
<dbReference type="Proteomes" id="UP000291020">
    <property type="component" value="Unassembled WGS sequence"/>
</dbReference>
<comment type="similarity">
    <text evidence="1">Belongs to the UPF0561 family.</text>
</comment>
<evidence type="ECO:0000313" key="3">
    <source>
        <dbReference type="Ensembl" id="ENSGAGP00000021810.1"/>
    </source>
</evidence>
<dbReference type="InterPro" id="IPR018888">
    <property type="entry name" value="UPF0561"/>
</dbReference>
<dbReference type="PANTHER" id="PTHR34256:SF1">
    <property type="entry name" value="UPF0561 PROTEIN C2ORF68"/>
    <property type="match status" value="1"/>
</dbReference>
<evidence type="ECO:0000256" key="2">
    <source>
        <dbReference type="SAM" id="MobiDB-lite"/>
    </source>
</evidence>
<feature type="region of interest" description="Disordered" evidence="2">
    <location>
        <begin position="30"/>
        <end position="225"/>
    </location>
</feature>
<feature type="compositionally biased region" description="Low complexity" evidence="2">
    <location>
        <begin position="203"/>
        <end position="217"/>
    </location>
</feature>
<reference evidence="3" key="3">
    <citation type="submission" date="2025-09" db="UniProtKB">
        <authorList>
            <consortium name="Ensembl"/>
        </authorList>
    </citation>
    <scope>IDENTIFICATION</scope>
</reference>
<protein>
    <submittedName>
        <fullName evidence="3">Uncharacterized protein</fullName>
    </submittedName>
</protein>
<dbReference type="Pfam" id="PF10573">
    <property type="entry name" value="UPF0561"/>
    <property type="match status" value="1"/>
</dbReference>
<organism evidence="3 4">
    <name type="scientific">Gopherus agassizii</name>
    <name type="common">Agassiz's desert tortoise</name>
    <dbReference type="NCBI Taxonomy" id="38772"/>
    <lineage>
        <taxon>Eukaryota</taxon>
        <taxon>Metazoa</taxon>
        <taxon>Chordata</taxon>
        <taxon>Craniata</taxon>
        <taxon>Vertebrata</taxon>
        <taxon>Euteleostomi</taxon>
        <taxon>Archelosauria</taxon>
        <taxon>Testudinata</taxon>
        <taxon>Testudines</taxon>
        <taxon>Cryptodira</taxon>
        <taxon>Durocryptodira</taxon>
        <taxon>Testudinoidea</taxon>
        <taxon>Testudinidae</taxon>
        <taxon>Gopherus</taxon>
    </lineage>
</organism>
<feature type="compositionally biased region" description="Basic and acidic residues" evidence="2">
    <location>
        <begin position="155"/>
        <end position="169"/>
    </location>
</feature>
<evidence type="ECO:0000256" key="1">
    <source>
        <dbReference type="ARBA" id="ARBA00006905"/>
    </source>
</evidence>
<feature type="compositionally biased region" description="Basic and acidic residues" evidence="2">
    <location>
        <begin position="264"/>
        <end position="278"/>
    </location>
</feature>
<dbReference type="Ensembl" id="ENSGAGT00000024845.1">
    <property type="protein sequence ID" value="ENSGAGP00000021810.1"/>
    <property type="gene ID" value="ENSGAGG00000016009.1"/>
</dbReference>
<dbReference type="PANTHER" id="PTHR34256">
    <property type="entry name" value="UPF0561 PROTEIN C2ORF68"/>
    <property type="match status" value="1"/>
</dbReference>
<reference evidence="3" key="2">
    <citation type="submission" date="2025-08" db="UniProtKB">
        <authorList>
            <consortium name="Ensembl"/>
        </authorList>
    </citation>
    <scope>IDENTIFICATION</scope>
</reference>
<evidence type="ECO:0000313" key="4">
    <source>
        <dbReference type="Proteomes" id="UP000291020"/>
    </source>
</evidence>
<feature type="compositionally biased region" description="Basic and acidic residues" evidence="2">
    <location>
        <begin position="243"/>
        <end position="256"/>
    </location>
</feature>
<accession>A0A452I2S8</accession>